<sequence>MKNIEEAINELYEKEHNYTIVIGAAGDYSNDGKNIFIEYLSNKYKSKVVLESDGYLALNSISRLENENVLIVVGGTGSIIYANDKERVFRVGGFGHIIGDEGSAYHLVIEAIRYLINDYEKNAELSTFSKEFMNLLQIEDIQDIKSFVYGHSKDYTAGFSKLISKMALNGNKKAIDLLENEGKLLAEQVYSAYKKMGNERIKIALRGGFLKNAPYVKEKFIKELKELRINYLIDTKEIEPVYGAYNIAIKINNIGKEN</sequence>
<dbReference type="Proteomes" id="UP000289841">
    <property type="component" value="Chromosome"/>
</dbReference>
<organism evidence="2 3">
    <name type="scientific">Haploplasma axanthum</name>
    <name type="common">Acholeplasma axanthum</name>
    <dbReference type="NCBI Taxonomy" id="29552"/>
    <lineage>
        <taxon>Bacteria</taxon>
        <taxon>Bacillati</taxon>
        <taxon>Mycoplasmatota</taxon>
        <taxon>Mollicutes</taxon>
        <taxon>Acholeplasmatales</taxon>
        <taxon>Acholeplasmataceae</taxon>
        <taxon>Haploplasma</taxon>
    </lineage>
</organism>
<dbReference type="InterPro" id="IPR039758">
    <property type="entry name" value="NAGK-like"/>
</dbReference>
<evidence type="ECO:0000313" key="2">
    <source>
        <dbReference type="EMBL" id="VEU80307.1"/>
    </source>
</evidence>
<name>A0A449BD09_HAPAX</name>
<evidence type="ECO:0000313" key="3">
    <source>
        <dbReference type="Proteomes" id="UP000289841"/>
    </source>
</evidence>
<dbReference type="EMBL" id="LR215048">
    <property type="protein sequence ID" value="VEU80307.1"/>
    <property type="molecule type" value="Genomic_DNA"/>
</dbReference>
<protein>
    <submittedName>
        <fullName evidence="2">BadF/BadG/BcrA/BcrD ATPase family</fullName>
    </submittedName>
</protein>
<dbReference type="InterPro" id="IPR002731">
    <property type="entry name" value="ATPase_BadF"/>
</dbReference>
<keyword evidence="3" id="KW-1185">Reference proteome</keyword>
<dbReference type="Gene3D" id="3.30.420.40">
    <property type="match status" value="2"/>
</dbReference>
<dbReference type="PANTHER" id="PTHR12862">
    <property type="entry name" value="BADF TYPE ATPASE DOMAIN-CONTAINING PROTEIN"/>
    <property type="match status" value="1"/>
</dbReference>
<dbReference type="STRING" id="1278311.GCA_000428705_00756"/>
<dbReference type="KEGG" id="aaxa:NCTC10138_00676"/>
<dbReference type="GO" id="GO:0045127">
    <property type="term" value="F:N-acetylglucosamine kinase activity"/>
    <property type="evidence" value="ECO:0007669"/>
    <property type="project" value="InterPro"/>
</dbReference>
<feature type="domain" description="ATPase BadF/BadG/BcrA/BcrD type" evidence="1">
    <location>
        <begin position="4"/>
        <end position="244"/>
    </location>
</feature>
<dbReference type="AlphaFoldDB" id="A0A449BD09"/>
<dbReference type="PANTHER" id="PTHR12862:SF0">
    <property type="entry name" value="N-ACETYL-D-GLUCOSAMINE KINASE"/>
    <property type="match status" value="1"/>
</dbReference>
<gene>
    <name evidence="2" type="ORF">NCTC10138_00676</name>
</gene>
<dbReference type="InterPro" id="IPR043129">
    <property type="entry name" value="ATPase_NBD"/>
</dbReference>
<proteinExistence type="predicted"/>
<dbReference type="SUPFAM" id="SSF53067">
    <property type="entry name" value="Actin-like ATPase domain"/>
    <property type="match status" value="1"/>
</dbReference>
<dbReference type="Pfam" id="PF01869">
    <property type="entry name" value="BcrAD_BadFG"/>
    <property type="match status" value="1"/>
</dbReference>
<reference evidence="2 3" key="1">
    <citation type="submission" date="2019-01" db="EMBL/GenBank/DDBJ databases">
        <authorList>
            <consortium name="Pathogen Informatics"/>
        </authorList>
    </citation>
    <scope>NUCLEOTIDE SEQUENCE [LARGE SCALE GENOMIC DNA]</scope>
    <source>
        <strain evidence="2 3">NCTC10138</strain>
    </source>
</reference>
<evidence type="ECO:0000259" key="1">
    <source>
        <dbReference type="Pfam" id="PF01869"/>
    </source>
</evidence>
<accession>A0A449BD09</accession>